<dbReference type="Proteomes" id="UP000503840">
    <property type="component" value="Unassembled WGS sequence"/>
</dbReference>
<dbReference type="PANTHER" id="PTHR30400:SF0">
    <property type="entry name" value="BIOSYNTHETIC PEPTIDOGLYCAN TRANSGLYCOSYLASE"/>
    <property type="match status" value="1"/>
</dbReference>
<accession>A0A7J0BJM5</accession>
<evidence type="ECO:0000256" key="8">
    <source>
        <dbReference type="ARBA" id="ARBA00022989"/>
    </source>
</evidence>
<comment type="caution">
    <text evidence="13">The sequence shown here is derived from an EMBL/GenBank/DDBJ whole genome shotgun (WGS) entry which is preliminary data.</text>
</comment>
<dbReference type="HAMAP" id="MF_00766">
    <property type="entry name" value="PGT_MtgA"/>
    <property type="match status" value="1"/>
</dbReference>
<keyword evidence="4 11" id="KW-0808">Transferase</keyword>
<dbReference type="GO" id="GO:0005886">
    <property type="term" value="C:plasma membrane"/>
    <property type="evidence" value="ECO:0007669"/>
    <property type="project" value="UniProtKB-SubCell"/>
</dbReference>
<keyword evidence="6 11" id="KW-0133">Cell shape</keyword>
<evidence type="ECO:0000256" key="11">
    <source>
        <dbReference type="HAMAP-Rule" id="MF_00766"/>
    </source>
</evidence>
<keyword evidence="3 11" id="KW-0328">Glycosyltransferase</keyword>
<dbReference type="SUPFAM" id="SSF53955">
    <property type="entry name" value="Lysozyme-like"/>
    <property type="match status" value="1"/>
</dbReference>
<proteinExistence type="inferred from homology"/>
<keyword evidence="10 11" id="KW-0961">Cell wall biogenesis/degradation</keyword>
<dbReference type="EMBL" id="BLVO01000013">
    <property type="protein sequence ID" value="GFM33839.1"/>
    <property type="molecule type" value="Genomic_DNA"/>
</dbReference>
<evidence type="ECO:0000256" key="9">
    <source>
        <dbReference type="ARBA" id="ARBA00023136"/>
    </source>
</evidence>
<dbReference type="EC" id="2.4.99.28" evidence="11"/>
<dbReference type="AlphaFoldDB" id="A0A7J0BJM5"/>
<evidence type="ECO:0000313" key="13">
    <source>
        <dbReference type="EMBL" id="GFM33839.1"/>
    </source>
</evidence>
<dbReference type="GO" id="GO:0008360">
    <property type="term" value="P:regulation of cell shape"/>
    <property type="evidence" value="ECO:0007669"/>
    <property type="project" value="UniProtKB-KW"/>
</dbReference>
<evidence type="ECO:0000256" key="6">
    <source>
        <dbReference type="ARBA" id="ARBA00022960"/>
    </source>
</evidence>
<evidence type="ECO:0000256" key="3">
    <source>
        <dbReference type="ARBA" id="ARBA00022676"/>
    </source>
</evidence>
<keyword evidence="1 11" id="KW-1003">Cell membrane</keyword>
<organism evidence="13 14">
    <name type="scientific">Desulfovibrio subterraneus</name>
    <dbReference type="NCBI Taxonomy" id="2718620"/>
    <lineage>
        <taxon>Bacteria</taxon>
        <taxon>Pseudomonadati</taxon>
        <taxon>Thermodesulfobacteriota</taxon>
        <taxon>Desulfovibrionia</taxon>
        <taxon>Desulfovibrionales</taxon>
        <taxon>Desulfovibrionaceae</taxon>
        <taxon>Desulfovibrio</taxon>
    </lineage>
</organism>
<evidence type="ECO:0000256" key="4">
    <source>
        <dbReference type="ARBA" id="ARBA00022679"/>
    </source>
</evidence>
<gene>
    <name evidence="11 13" type="primary">mtgA</name>
    <name evidence="13" type="ORF">DSM101010T_22040</name>
</gene>
<dbReference type="NCBIfam" id="TIGR02070">
    <property type="entry name" value="mono_pep_trsgly"/>
    <property type="match status" value="1"/>
</dbReference>
<dbReference type="InterPro" id="IPR011812">
    <property type="entry name" value="Pep_trsgly"/>
</dbReference>
<comment type="catalytic activity">
    <reaction evidence="11">
        <text>[GlcNAc-(1-&gt;4)-Mur2Ac(oyl-L-Ala-gamma-D-Glu-L-Lys-D-Ala-D-Ala)](n)-di-trans,octa-cis-undecaprenyl diphosphate + beta-D-GlcNAc-(1-&gt;4)-Mur2Ac(oyl-L-Ala-gamma-D-Glu-L-Lys-D-Ala-D-Ala)-di-trans,octa-cis-undecaprenyl diphosphate = [GlcNAc-(1-&gt;4)-Mur2Ac(oyl-L-Ala-gamma-D-Glu-L-Lys-D-Ala-D-Ala)](n+1)-di-trans,octa-cis-undecaprenyl diphosphate + di-trans,octa-cis-undecaprenyl diphosphate + H(+)</text>
        <dbReference type="Rhea" id="RHEA:23708"/>
        <dbReference type="Rhea" id="RHEA-COMP:9602"/>
        <dbReference type="Rhea" id="RHEA-COMP:9603"/>
        <dbReference type="ChEBI" id="CHEBI:15378"/>
        <dbReference type="ChEBI" id="CHEBI:58405"/>
        <dbReference type="ChEBI" id="CHEBI:60033"/>
        <dbReference type="ChEBI" id="CHEBI:78435"/>
        <dbReference type="EC" id="2.4.99.28"/>
    </reaction>
</comment>
<keyword evidence="9 11" id="KW-0472">Membrane</keyword>
<feature type="transmembrane region" description="Helical" evidence="11">
    <location>
        <begin position="38"/>
        <end position="56"/>
    </location>
</feature>
<comment type="similarity">
    <text evidence="11">Belongs to the glycosyltransferase 51 family.</text>
</comment>
<dbReference type="GO" id="GO:0071555">
    <property type="term" value="P:cell wall organization"/>
    <property type="evidence" value="ECO:0007669"/>
    <property type="project" value="UniProtKB-KW"/>
</dbReference>
<feature type="domain" description="Glycosyl transferase family 51" evidence="12">
    <location>
        <begin position="87"/>
        <end position="255"/>
    </location>
</feature>
<evidence type="ECO:0000256" key="7">
    <source>
        <dbReference type="ARBA" id="ARBA00022984"/>
    </source>
</evidence>
<sequence>MRQRMKTLKLPTPSRPVESDAGRWASLWKTWAGRIPRILLLLLVLGVLDVARFFIWPDVADLKKSNPETTAFMEYRKEQWENMGRKKNTVRHQWVRLRDISPNLVKAVTIAEDDRFWMHEGFDLEGIEEALLRNLEEGRLAAGGSTISQQLVKNLYFSPEKSLTRKLREAVVTWRVENALSKTRILELYLNCIEWGDGIFGIGAASHHYYGKSPSALTPREAASLAAVLPNPLKWTPTSQSRVVKLRTRIILRRLERRLQQDAPGSDG</sequence>
<keyword evidence="8 11" id="KW-1133">Transmembrane helix</keyword>
<dbReference type="GO" id="GO:0009252">
    <property type="term" value="P:peptidoglycan biosynthetic process"/>
    <property type="evidence" value="ECO:0007669"/>
    <property type="project" value="UniProtKB-UniRule"/>
</dbReference>
<keyword evidence="7 11" id="KW-0573">Peptidoglycan synthesis</keyword>
<evidence type="ECO:0000256" key="2">
    <source>
        <dbReference type="ARBA" id="ARBA00022519"/>
    </source>
</evidence>
<dbReference type="GO" id="GO:0009274">
    <property type="term" value="C:peptidoglycan-based cell wall"/>
    <property type="evidence" value="ECO:0007669"/>
    <property type="project" value="InterPro"/>
</dbReference>
<comment type="pathway">
    <text evidence="11">Cell wall biogenesis; peptidoglycan biosynthesis.</text>
</comment>
<dbReference type="GO" id="GO:0008955">
    <property type="term" value="F:peptidoglycan glycosyltransferase activity"/>
    <property type="evidence" value="ECO:0007669"/>
    <property type="project" value="UniProtKB-UniRule"/>
</dbReference>
<keyword evidence="14" id="KW-1185">Reference proteome</keyword>
<dbReference type="Gene3D" id="1.10.3810.10">
    <property type="entry name" value="Biosynthetic peptidoglycan transglycosylase-like"/>
    <property type="match status" value="1"/>
</dbReference>
<evidence type="ECO:0000313" key="14">
    <source>
        <dbReference type="Proteomes" id="UP000503840"/>
    </source>
</evidence>
<dbReference type="GO" id="GO:0016763">
    <property type="term" value="F:pentosyltransferase activity"/>
    <property type="evidence" value="ECO:0007669"/>
    <property type="project" value="InterPro"/>
</dbReference>
<evidence type="ECO:0000259" key="12">
    <source>
        <dbReference type="Pfam" id="PF00912"/>
    </source>
</evidence>
<name>A0A7J0BJM5_9BACT</name>
<dbReference type="InterPro" id="IPR001264">
    <property type="entry name" value="Glyco_trans_51"/>
</dbReference>
<dbReference type="InterPro" id="IPR023346">
    <property type="entry name" value="Lysozyme-like_dom_sf"/>
</dbReference>
<evidence type="ECO:0000256" key="5">
    <source>
        <dbReference type="ARBA" id="ARBA00022692"/>
    </source>
</evidence>
<reference evidence="13 14" key="1">
    <citation type="submission" date="2020-05" db="EMBL/GenBank/DDBJ databases">
        <title>Draft genome sequence of Desulfovibrio sp. strain HN2T.</title>
        <authorList>
            <person name="Ueno A."/>
            <person name="Tamazawa S."/>
            <person name="Tamamura S."/>
            <person name="Murakami T."/>
            <person name="Kiyama T."/>
            <person name="Inomata H."/>
            <person name="Amano Y."/>
            <person name="Miyakawa K."/>
            <person name="Tamaki H."/>
            <person name="Naganuma T."/>
            <person name="Kaneko K."/>
        </authorList>
    </citation>
    <scope>NUCLEOTIDE SEQUENCE [LARGE SCALE GENOMIC DNA]</scope>
    <source>
        <strain evidence="13 14">HN2</strain>
    </source>
</reference>
<dbReference type="Pfam" id="PF00912">
    <property type="entry name" value="Transgly"/>
    <property type="match status" value="1"/>
</dbReference>
<evidence type="ECO:0000256" key="10">
    <source>
        <dbReference type="ARBA" id="ARBA00023316"/>
    </source>
</evidence>
<comment type="function">
    <text evidence="11">Peptidoglycan polymerase that catalyzes glycan chain elongation from lipid-linked precursors.</text>
</comment>
<dbReference type="PANTHER" id="PTHR30400">
    <property type="entry name" value="MONOFUNCTIONAL BIOSYNTHETIC PEPTIDOGLYCAN TRANSGLYCOSYLASE"/>
    <property type="match status" value="1"/>
</dbReference>
<keyword evidence="2" id="KW-0997">Cell inner membrane</keyword>
<comment type="subcellular location">
    <subcellularLocation>
        <location evidence="11">Cell membrane</location>
        <topology evidence="11">Single-pass membrane protein</topology>
    </subcellularLocation>
</comment>
<dbReference type="UniPathway" id="UPA00219"/>
<protein>
    <recommendedName>
        <fullName evidence="11">Biosynthetic peptidoglycan transglycosylase</fullName>
        <ecNumber evidence="11">2.4.99.28</ecNumber>
    </recommendedName>
    <alternativeName>
        <fullName evidence="11">Glycan polymerase</fullName>
    </alternativeName>
    <alternativeName>
        <fullName evidence="11">Peptidoglycan glycosyltransferase MtgA</fullName>
        <shortName evidence="11">PGT</shortName>
    </alternativeName>
</protein>
<dbReference type="InterPro" id="IPR036950">
    <property type="entry name" value="PBP_transglycosylase"/>
</dbReference>
<keyword evidence="5 11" id="KW-0812">Transmembrane</keyword>
<evidence type="ECO:0000256" key="1">
    <source>
        <dbReference type="ARBA" id="ARBA00022475"/>
    </source>
</evidence>